<dbReference type="AlphaFoldDB" id="A0A0P9M3X8"/>
<dbReference type="Proteomes" id="UP000050564">
    <property type="component" value="Unassembled WGS sequence"/>
</dbReference>
<dbReference type="PATRIC" id="fig|86840.3.peg.1740"/>
<accession>A0A0P9M3X8</accession>
<keyword evidence="1" id="KW-0812">Transmembrane</keyword>
<reference evidence="3 5" key="2">
    <citation type="submission" date="2018-08" db="EMBL/GenBank/DDBJ databases">
        <title>Recombination of ecologically and evolutionarily significant loci maintains genetic cohesion in the Pseudomonas syringae species complex.</title>
        <authorList>
            <person name="Dillon M."/>
            <person name="Thakur S."/>
            <person name="Almeida R.N.D."/>
            <person name="Weir B.S."/>
            <person name="Guttman D.S."/>
        </authorList>
    </citation>
    <scope>NUCLEOTIDE SEQUENCE [LARGE SCALE GENOMIC DNA]</scope>
    <source>
        <strain evidence="3 5">ICMP 2821</strain>
    </source>
</reference>
<dbReference type="SUPFAM" id="SSF54001">
    <property type="entry name" value="Cysteine proteinases"/>
    <property type="match status" value="1"/>
</dbReference>
<keyword evidence="1" id="KW-1133">Transmembrane helix</keyword>
<gene>
    <name evidence="2" type="ORF">ALO81_01257</name>
    <name evidence="3" type="ORF">ALQ64_04224</name>
</gene>
<dbReference type="Proteomes" id="UP000281372">
    <property type="component" value="Unassembled WGS sequence"/>
</dbReference>
<dbReference type="InterPro" id="IPR038765">
    <property type="entry name" value="Papain-like_cys_pep_sf"/>
</dbReference>
<evidence type="ECO:0000313" key="3">
    <source>
        <dbReference type="EMBL" id="RMN29929.1"/>
    </source>
</evidence>
<dbReference type="InterPro" id="IPR010846">
    <property type="entry name" value="AmiA-like"/>
</dbReference>
<evidence type="ECO:0000313" key="5">
    <source>
        <dbReference type="Proteomes" id="UP000281372"/>
    </source>
</evidence>
<feature type="transmembrane region" description="Helical" evidence="1">
    <location>
        <begin position="17"/>
        <end position="35"/>
    </location>
</feature>
<evidence type="ECO:0000313" key="4">
    <source>
        <dbReference type="Proteomes" id="UP000050564"/>
    </source>
</evidence>
<dbReference type="EMBL" id="LJPX01000163">
    <property type="protein sequence ID" value="KPW78045.1"/>
    <property type="molecule type" value="Genomic_DNA"/>
</dbReference>
<evidence type="ECO:0000256" key="1">
    <source>
        <dbReference type="SAM" id="Phobius"/>
    </source>
</evidence>
<sequence>MTLLDVKRYTLDLGLKAGLGSILLAVHEVLIGMMVNQVQKISVLVLVSALLAGCGFSEAEIKNGIPDTRSNTEKPVPVNLDAYTSKKLDSVLEAKASSRNLDKGQIIDLISEKFLGAPYRANRLQGAEHTPEQLVIDFRGLDCFTYLDYVEALRKSTSRQMFVKNLIQTRYHDGDVDFLKRKHFFTDWAYSQTQNLADDITTQVSSNTVRVEKRLNERPNGKSYIPGLPVVKRSITYIPSRLVDNKVVSQLRTGDYIGIYASLPGVDVTHVGVFIMTDKGPVLRNASSRKENEKVVDSPFFEYVARKPGIVVFRAKD</sequence>
<dbReference type="Gene3D" id="1.10.3670.10">
    <property type="entry name" value="Putative xylanase like domain"/>
    <property type="match status" value="1"/>
</dbReference>
<comment type="caution">
    <text evidence="2">The sequence shown here is derived from an EMBL/GenBank/DDBJ whole genome shotgun (WGS) entry which is preliminary data.</text>
</comment>
<dbReference type="Gene3D" id="2.30.260.10">
    <property type="entry name" value="putative xylanase like domain"/>
    <property type="match status" value="1"/>
</dbReference>
<protein>
    <submittedName>
        <fullName evidence="2">EEL ORF2-like protein</fullName>
    </submittedName>
</protein>
<name>A0A0P9M3X8_PSECA</name>
<reference evidence="2 4" key="1">
    <citation type="submission" date="2015-09" db="EMBL/GenBank/DDBJ databases">
        <title>Genome announcement of multiple Pseudomonas syringae strains.</title>
        <authorList>
            <person name="Thakur S."/>
            <person name="Wang P.W."/>
            <person name="Gong Y."/>
            <person name="Weir B.S."/>
            <person name="Guttman D.S."/>
        </authorList>
    </citation>
    <scope>NUCLEOTIDE SEQUENCE [LARGE SCALE GENOMIC DNA]</scope>
    <source>
        <strain evidence="2 4">ICMP2823</strain>
    </source>
</reference>
<evidence type="ECO:0000313" key="2">
    <source>
        <dbReference type="EMBL" id="KPW78045.1"/>
    </source>
</evidence>
<dbReference type="EMBL" id="RBOW01000495">
    <property type="protein sequence ID" value="RMN29929.1"/>
    <property type="molecule type" value="Genomic_DNA"/>
</dbReference>
<dbReference type="Pfam" id="PF07313">
    <property type="entry name" value="AmiA-like"/>
    <property type="match status" value="1"/>
</dbReference>
<proteinExistence type="predicted"/>
<organism evidence="2 4">
    <name type="scientific">Pseudomonas cannabina</name>
    <dbReference type="NCBI Taxonomy" id="86840"/>
    <lineage>
        <taxon>Bacteria</taxon>
        <taxon>Pseudomonadati</taxon>
        <taxon>Pseudomonadota</taxon>
        <taxon>Gammaproteobacteria</taxon>
        <taxon>Pseudomonadales</taxon>
        <taxon>Pseudomonadaceae</taxon>
        <taxon>Pseudomonas</taxon>
    </lineage>
</organism>
<keyword evidence="1" id="KW-0472">Membrane</keyword>